<evidence type="ECO:0000313" key="2">
    <source>
        <dbReference type="EMBL" id="UYM05370.1"/>
    </source>
</evidence>
<dbReference type="SUPFAM" id="SSF51905">
    <property type="entry name" value="FAD/NAD(P)-binding domain"/>
    <property type="match status" value="1"/>
</dbReference>
<dbReference type="AlphaFoldDB" id="A0AA46YK59"/>
<name>A0AA46YK59_9ACTN</name>
<evidence type="ECO:0000313" key="3">
    <source>
        <dbReference type="Proteomes" id="UP001164390"/>
    </source>
</evidence>
<accession>A0AA46YK59</accession>
<keyword evidence="3" id="KW-1185">Reference proteome</keyword>
<dbReference type="PANTHER" id="PTHR43734:SF1">
    <property type="entry name" value="PHYTOENE DESATURASE"/>
    <property type="match status" value="1"/>
</dbReference>
<dbReference type="Gene3D" id="3.50.50.60">
    <property type="entry name" value="FAD/NAD(P)-binding domain"/>
    <property type="match status" value="2"/>
</dbReference>
<dbReference type="Pfam" id="PF01593">
    <property type="entry name" value="Amino_oxidase"/>
    <property type="match status" value="1"/>
</dbReference>
<gene>
    <name evidence="2" type="ORF">L0C25_23150</name>
</gene>
<proteinExistence type="predicted"/>
<dbReference type="KEGG" id="sgrg:L0C25_23150"/>
<dbReference type="InterPro" id="IPR036188">
    <property type="entry name" value="FAD/NAD-bd_sf"/>
</dbReference>
<dbReference type="InterPro" id="IPR002937">
    <property type="entry name" value="Amino_oxidase"/>
</dbReference>
<dbReference type="PANTHER" id="PTHR43734">
    <property type="entry name" value="PHYTOENE DESATURASE"/>
    <property type="match status" value="1"/>
</dbReference>
<evidence type="ECO:0000259" key="1">
    <source>
        <dbReference type="Pfam" id="PF01593"/>
    </source>
</evidence>
<dbReference type="EMBL" id="CP094970">
    <property type="protein sequence ID" value="UYM05370.1"/>
    <property type="molecule type" value="Genomic_DNA"/>
</dbReference>
<sequence>MARVVVVGGGFGGVAAAVRLAKLRHDVTLLEQEDTIGGRLRRREHGEFAWARHSETFTLPAVLRDLFRKSGRPLERELDLVHLSPGRRHVFADFTRLDLPLGTRGEQTTAIDEALDGGGQAWAAWVDSLSPAWEVLRQQALERPFGGRSDLDRRQLRVLRPRRVVRTEAKRAFKDHRLRAILLDDVRAQGQPTRSTPAFAMVKHHVERGFGRWRVDGGMPALLSTLAARLEQRRVDIRCGVRALDVGVDGRTVVGVTTEADPVTADVVVWAAPTPPPSIPAYGGLPLIPQAITHLGLTLDVPELPSDTVLHGNPVVTIHTGGAAPLGYRTWTVEHSGAGGEDVLDTMRRRGVNVADFVVDRVDVSPTDQLIESGPAYGWQWQGWRSALDRPGVGRSPLGGLFLVGAGAHPGPSLELVGLGAAAAAASVGRA</sequence>
<dbReference type="GO" id="GO:0016491">
    <property type="term" value="F:oxidoreductase activity"/>
    <property type="evidence" value="ECO:0007669"/>
    <property type="project" value="InterPro"/>
</dbReference>
<dbReference type="Gene3D" id="3.30.9.10">
    <property type="entry name" value="D-Amino Acid Oxidase, subunit A, domain 2"/>
    <property type="match status" value="1"/>
</dbReference>
<protein>
    <submittedName>
        <fullName evidence="2">FAD-dependent oxidoreductase</fullName>
    </submittedName>
</protein>
<organism evidence="2 3">
    <name type="scientific">Solicola gregarius</name>
    <dbReference type="NCBI Taxonomy" id="2908642"/>
    <lineage>
        <taxon>Bacteria</taxon>
        <taxon>Bacillati</taxon>
        <taxon>Actinomycetota</taxon>
        <taxon>Actinomycetes</taxon>
        <taxon>Propionibacteriales</taxon>
        <taxon>Nocardioidaceae</taxon>
        <taxon>Solicola</taxon>
    </lineage>
</organism>
<dbReference type="RefSeq" id="WP_271634199.1">
    <property type="nucleotide sequence ID" value="NZ_CP094970.1"/>
</dbReference>
<reference evidence="2" key="1">
    <citation type="submission" date="2022-01" db="EMBL/GenBank/DDBJ databases">
        <title>Nocardioidaceae gen. sp. A5X3R13.</title>
        <authorList>
            <person name="Lopez Marin M.A."/>
            <person name="Uhlik O."/>
        </authorList>
    </citation>
    <scope>NUCLEOTIDE SEQUENCE</scope>
    <source>
        <strain evidence="2">A5X3R13</strain>
    </source>
</reference>
<dbReference type="Proteomes" id="UP001164390">
    <property type="component" value="Chromosome"/>
</dbReference>
<feature type="domain" description="Amine oxidase" evidence="1">
    <location>
        <begin position="12"/>
        <end position="275"/>
    </location>
</feature>